<dbReference type="Proteomes" id="UP000037931">
    <property type="component" value="Unassembled WGS sequence"/>
</dbReference>
<protein>
    <submittedName>
        <fullName evidence="4">Transcriptional regulator, AraC family</fullName>
    </submittedName>
</protein>
<sequence>MPLSELPQEPIPPEMEKQRQELADIIRRHATEDGNYQTAVDSLVLGRHSHPYDFAPVLAQPALCIMAQGRKEIRLGDGHFIYDPLHYLVVSVSMPLAGRVVNVTPESPILSLRLDIDPNEISALIAEAGPLGVPSRPTGLGLYVERVDTPMFDALLRLSRLLDAPKDIPMLAPLVRREILYRLLRSPQGYRLYEIAIANSQGHRVNQAIKWLNSNFEQPLRIDDLAREVNLSVSTLHHRFKAMTAMSPLQYQKQLRLQEARRLMLAEGLDASAAGYRVGYESPSQFSREYSRLFGAPPLRDLARLRQSV</sequence>
<evidence type="ECO:0000313" key="4">
    <source>
        <dbReference type="EMBL" id="KPA88439.1"/>
    </source>
</evidence>
<dbReference type="Pfam" id="PF12833">
    <property type="entry name" value="HTH_18"/>
    <property type="match status" value="1"/>
</dbReference>
<keyword evidence="1" id="KW-0805">Transcription regulation</keyword>
<keyword evidence="5" id="KW-1185">Reference proteome</keyword>
<reference evidence="4 5" key="1">
    <citation type="journal article" date="2015" name="PLoS ONE">
        <title>Rice-Infecting Pseudomonas Genomes Are Highly Accessorized and Harbor Multiple Putative Virulence Mechanisms to Cause Sheath Brown Rot.</title>
        <authorList>
            <person name="Quibod I.L."/>
            <person name="Grande G."/>
            <person name="Oreiro E.G."/>
            <person name="Borja F.N."/>
            <person name="Dossa G.S."/>
            <person name="Mauleon R."/>
            <person name="Cruz C.V."/>
            <person name="Oliva R."/>
        </authorList>
    </citation>
    <scope>NUCLEOTIDE SEQUENCE [LARGE SCALE GENOMIC DNA]</scope>
    <source>
        <strain evidence="4 5">IRRI 6609</strain>
    </source>
</reference>
<dbReference type="Gene3D" id="1.10.10.60">
    <property type="entry name" value="Homeodomain-like"/>
    <property type="match status" value="1"/>
</dbReference>
<dbReference type="PANTHER" id="PTHR43436:SF1">
    <property type="entry name" value="TRANSCRIPTIONAL REGULATORY PROTEIN"/>
    <property type="match status" value="1"/>
</dbReference>
<dbReference type="GO" id="GO:0043565">
    <property type="term" value="F:sequence-specific DNA binding"/>
    <property type="evidence" value="ECO:0007669"/>
    <property type="project" value="InterPro"/>
</dbReference>
<dbReference type="EMBL" id="JSYZ01000019">
    <property type="protein sequence ID" value="KPA88439.1"/>
    <property type="molecule type" value="Genomic_DNA"/>
</dbReference>
<dbReference type="SUPFAM" id="SSF46689">
    <property type="entry name" value="Homeodomain-like"/>
    <property type="match status" value="2"/>
</dbReference>
<dbReference type="AlphaFoldDB" id="A0A0N0E235"/>
<accession>A0A0N0E235</accession>
<dbReference type="PANTHER" id="PTHR43436">
    <property type="entry name" value="ARAC-FAMILY TRANSCRIPTIONAL REGULATOR"/>
    <property type="match status" value="1"/>
</dbReference>
<feature type="domain" description="HTH araC/xylS-type" evidence="3">
    <location>
        <begin position="206"/>
        <end position="304"/>
    </location>
</feature>
<dbReference type="InterPro" id="IPR009057">
    <property type="entry name" value="Homeodomain-like_sf"/>
</dbReference>
<dbReference type="GO" id="GO:0003700">
    <property type="term" value="F:DNA-binding transcription factor activity"/>
    <property type="evidence" value="ECO:0007669"/>
    <property type="project" value="InterPro"/>
</dbReference>
<evidence type="ECO:0000259" key="3">
    <source>
        <dbReference type="PROSITE" id="PS01124"/>
    </source>
</evidence>
<dbReference type="SMART" id="SM00342">
    <property type="entry name" value="HTH_ARAC"/>
    <property type="match status" value="1"/>
</dbReference>
<keyword evidence="2" id="KW-0804">Transcription</keyword>
<gene>
    <name evidence="4" type="ORF">PF66_04800</name>
</gene>
<comment type="caution">
    <text evidence="4">The sequence shown here is derived from an EMBL/GenBank/DDBJ whole genome shotgun (WGS) entry which is preliminary data.</text>
</comment>
<evidence type="ECO:0000256" key="1">
    <source>
        <dbReference type="ARBA" id="ARBA00023015"/>
    </source>
</evidence>
<dbReference type="InterPro" id="IPR009594">
    <property type="entry name" value="Tscrpt_reg_HTH_AraC_N"/>
</dbReference>
<dbReference type="OrthoDB" id="34150at2"/>
<dbReference type="STRING" id="50340.PF66_04800"/>
<evidence type="ECO:0000256" key="2">
    <source>
        <dbReference type="ARBA" id="ARBA00023163"/>
    </source>
</evidence>
<name>A0A0N0E235_9PSED</name>
<organism evidence="4 5">
    <name type="scientific">Pseudomonas asplenii</name>
    <dbReference type="NCBI Taxonomy" id="53407"/>
    <lineage>
        <taxon>Bacteria</taxon>
        <taxon>Pseudomonadati</taxon>
        <taxon>Pseudomonadota</taxon>
        <taxon>Gammaproteobacteria</taxon>
        <taxon>Pseudomonadales</taxon>
        <taxon>Pseudomonadaceae</taxon>
        <taxon>Pseudomonas</taxon>
    </lineage>
</organism>
<dbReference type="InterPro" id="IPR018060">
    <property type="entry name" value="HTH_AraC"/>
</dbReference>
<proteinExistence type="predicted"/>
<dbReference type="RefSeq" id="WP_054060848.1">
    <property type="nucleotide sequence ID" value="NZ_JAQMZR010000053.1"/>
</dbReference>
<dbReference type="Pfam" id="PF06719">
    <property type="entry name" value="AraC_N"/>
    <property type="match status" value="1"/>
</dbReference>
<evidence type="ECO:0000313" key="5">
    <source>
        <dbReference type="Proteomes" id="UP000037931"/>
    </source>
</evidence>
<dbReference type="PATRIC" id="fig|50340.43.peg.2102"/>
<dbReference type="PROSITE" id="PS01124">
    <property type="entry name" value="HTH_ARAC_FAMILY_2"/>
    <property type="match status" value="1"/>
</dbReference>